<feature type="transmembrane region" description="Helical" evidence="1">
    <location>
        <begin position="497"/>
        <end position="517"/>
    </location>
</feature>
<evidence type="ECO:0000313" key="3">
    <source>
        <dbReference type="Proteomes" id="UP000073601"/>
    </source>
</evidence>
<keyword evidence="3" id="KW-1185">Reference proteome</keyword>
<evidence type="ECO:0008006" key="4">
    <source>
        <dbReference type="Google" id="ProtNLM"/>
    </source>
</evidence>
<keyword evidence="1" id="KW-0472">Membrane</keyword>
<evidence type="ECO:0000256" key="1">
    <source>
        <dbReference type="SAM" id="Phobius"/>
    </source>
</evidence>
<gene>
    <name evidence="2" type="ORF">GMA8713_02541</name>
</gene>
<dbReference type="AlphaFoldDB" id="A0A128F9Q9"/>
<protein>
    <recommendedName>
        <fullName evidence="4">Pentapeptide repeats (8 copies)</fullName>
    </recommendedName>
</protein>
<dbReference type="Proteomes" id="UP000073601">
    <property type="component" value="Unassembled WGS sequence"/>
</dbReference>
<evidence type="ECO:0000313" key="2">
    <source>
        <dbReference type="EMBL" id="CZF83245.1"/>
    </source>
</evidence>
<keyword evidence="1" id="KW-1133">Transmembrane helix</keyword>
<organism evidence="2 3">
    <name type="scientific">Grimontia marina</name>
    <dbReference type="NCBI Taxonomy" id="646534"/>
    <lineage>
        <taxon>Bacteria</taxon>
        <taxon>Pseudomonadati</taxon>
        <taxon>Pseudomonadota</taxon>
        <taxon>Gammaproteobacteria</taxon>
        <taxon>Vibrionales</taxon>
        <taxon>Vibrionaceae</taxon>
        <taxon>Grimontia</taxon>
    </lineage>
</organism>
<proteinExistence type="predicted"/>
<name>A0A128F9Q9_9GAMM</name>
<sequence length="523" mass="60252">MVMINVNTRKILKGELAKAKWKEGKEIWNSWVAQNPEADIDLSFVHFSDEDKVEWRDKSGNIKKGFNFEGFNFPNGNITFHRAVFFVGDVSFANAVFGNGYLDFTHVIFNTGTKNFSKVDFGKGTVDFSNSEFGEGLTIFSKSKFLDGNVIFYNTSFGKGDIHFESVSFNVYNLLFQYASFNDGHVSFRKSDFFTASVDFQNSSFGVGNVDFSELKFSERISFEYTDFGKGSVSFAGVEFEGPNIDFLSAKVDEGFITFDNAKFSDWNVRFERAIFKCNASFENITIHPNCNSFSFKDAKFDGSFRLSFTEEVTLIPDLVGTKVNHQVDLHKLKCRPKGVRKKINSNEKVNENDLPKLTRLKELAESSKDHDTALRFHADEIRIKRKWWNLISYFFDISSNYGQEIFRPILCLIITIIILISLTYVAITCDYKKSDFLSVDFLYNDNWSCYHELERYEVRDKAVILALSKAIPFIGNIGTDSRAVEKKLELPDWYKLISYFFSILSYVFIFLIGLCLRNRYRI</sequence>
<accession>A0A128F9Q9</accession>
<feature type="transmembrane region" description="Helical" evidence="1">
    <location>
        <begin position="410"/>
        <end position="428"/>
    </location>
</feature>
<dbReference type="EMBL" id="FIZY01000021">
    <property type="protein sequence ID" value="CZF83245.1"/>
    <property type="molecule type" value="Genomic_DNA"/>
</dbReference>
<keyword evidence="1" id="KW-0812">Transmembrane</keyword>
<reference evidence="3" key="1">
    <citation type="submission" date="2016-02" db="EMBL/GenBank/DDBJ databases">
        <authorList>
            <person name="Rodrigo-Torres Lidia"/>
            <person name="Arahal R.David."/>
        </authorList>
    </citation>
    <scope>NUCLEOTIDE SEQUENCE [LARGE SCALE GENOMIC DNA]</scope>
    <source>
        <strain evidence="3">CECT 8713</strain>
    </source>
</reference>